<gene>
    <name evidence="2" type="ORF">CPSG_06919</name>
</gene>
<reference evidence="3" key="1">
    <citation type="journal article" date="2010" name="Genome Res.">
        <title>Population genomic sequencing of Coccidioides fungi reveals recent hybridization and transposon control.</title>
        <authorList>
            <person name="Neafsey D.E."/>
            <person name="Barker B.M."/>
            <person name="Sharpton T.J."/>
            <person name="Stajich J.E."/>
            <person name="Park D.J."/>
            <person name="Whiston E."/>
            <person name="Hung C.-Y."/>
            <person name="McMahan C."/>
            <person name="White J."/>
            <person name="Sykes S."/>
            <person name="Heiman D."/>
            <person name="Young S."/>
            <person name="Zeng Q."/>
            <person name="Abouelleil A."/>
            <person name="Aftuck L."/>
            <person name="Bessette D."/>
            <person name="Brown A."/>
            <person name="FitzGerald M."/>
            <person name="Lui A."/>
            <person name="Macdonald J.P."/>
            <person name="Priest M."/>
            <person name="Orbach M.J."/>
            <person name="Galgiani J.N."/>
            <person name="Kirkland T.N."/>
            <person name="Cole G.T."/>
            <person name="Birren B.W."/>
            <person name="Henn M.R."/>
            <person name="Taylor J.W."/>
            <person name="Rounsley S.D."/>
        </authorList>
    </citation>
    <scope>NUCLEOTIDE SEQUENCE [LARGE SCALE GENOMIC DNA]</scope>
    <source>
        <strain evidence="3">RMSCC 757 / Silveira</strain>
    </source>
</reference>
<accession>E9DAR7</accession>
<dbReference type="Proteomes" id="UP000002497">
    <property type="component" value="Unassembled WGS sequence"/>
</dbReference>
<feature type="region of interest" description="Disordered" evidence="1">
    <location>
        <begin position="90"/>
        <end position="114"/>
    </location>
</feature>
<keyword evidence="3" id="KW-1185">Reference proteome</keyword>
<evidence type="ECO:0000313" key="3">
    <source>
        <dbReference type="Proteomes" id="UP000002497"/>
    </source>
</evidence>
<reference evidence="3" key="2">
    <citation type="submission" date="2010-03" db="EMBL/GenBank/DDBJ databases">
        <title>The genome sequence of Coccidioides posadasii strain Silveira.</title>
        <authorList>
            <consortium name="The Broad Institute Genome Sequencing Center for Infectious Disease"/>
            <person name="Neafsey D."/>
            <person name="Orbach M."/>
            <person name="Henn M.R."/>
            <person name="Cole G.T."/>
            <person name="Galgiani J."/>
            <person name="Gardner M.J."/>
            <person name="Kirkland T.N."/>
            <person name="Taylor J.W."/>
            <person name="Young S.K."/>
            <person name="Zeng Q."/>
            <person name="Koehrsen M."/>
            <person name="Alvarado L."/>
            <person name="Berlin A."/>
            <person name="Borenstein D."/>
            <person name="Chapman S.B."/>
            <person name="Chen Z."/>
            <person name="Engels R."/>
            <person name="Freedman E."/>
            <person name="Gellesch M."/>
            <person name="Goldberg J."/>
            <person name="Griggs A."/>
            <person name="Gujja S."/>
            <person name="Heilman E."/>
            <person name="Heiman D."/>
            <person name="Howarth C."/>
            <person name="Jen D."/>
            <person name="Larson L."/>
            <person name="Mehta T."/>
            <person name="Neiman D."/>
            <person name="Park D."/>
            <person name="Pearson M."/>
            <person name="Richards J."/>
            <person name="Roberts A."/>
            <person name="Saif S."/>
            <person name="Shea T."/>
            <person name="Shenoy N."/>
            <person name="Sisk P."/>
            <person name="Stolte C."/>
            <person name="Sykes S."/>
            <person name="Walk T."/>
            <person name="White J."/>
            <person name="Yandava C."/>
            <person name="Haas B."/>
            <person name="Nusbaum C."/>
            <person name="Birren B."/>
        </authorList>
    </citation>
    <scope>NUCLEOTIDE SEQUENCE [LARGE SCALE GENOMIC DNA]</scope>
    <source>
        <strain evidence="3">RMSCC 757 / Silveira</strain>
    </source>
</reference>
<dbReference type="EMBL" id="GL636497">
    <property type="protein sequence ID" value="EFW16403.1"/>
    <property type="molecule type" value="Genomic_DNA"/>
</dbReference>
<evidence type="ECO:0000313" key="2">
    <source>
        <dbReference type="EMBL" id="EFW16403.1"/>
    </source>
</evidence>
<proteinExistence type="predicted"/>
<dbReference type="HOGENOM" id="CLU_2120862_0_0_1"/>
<sequence>MAAVTLFAALQALTTHDLHPHYHGVPDHIPRLTPAGWSPGRLGHQELADRERGNGWESPLQPWGTLAVMGWLVVASGKYGRDCQQHWQQQPQYLAAARKPQRHREAPQAERLPR</sequence>
<organism evidence="3">
    <name type="scientific">Coccidioides posadasii (strain RMSCC 757 / Silveira)</name>
    <name type="common">Valley fever fungus</name>
    <dbReference type="NCBI Taxonomy" id="443226"/>
    <lineage>
        <taxon>Eukaryota</taxon>
        <taxon>Fungi</taxon>
        <taxon>Dikarya</taxon>
        <taxon>Ascomycota</taxon>
        <taxon>Pezizomycotina</taxon>
        <taxon>Eurotiomycetes</taxon>
        <taxon>Eurotiomycetidae</taxon>
        <taxon>Onygenales</taxon>
        <taxon>Onygenaceae</taxon>
        <taxon>Coccidioides</taxon>
    </lineage>
</organism>
<dbReference type="VEuPathDB" id="FungiDB:CPSG_06919"/>
<feature type="compositionally biased region" description="Basic and acidic residues" evidence="1">
    <location>
        <begin position="103"/>
        <end position="114"/>
    </location>
</feature>
<dbReference type="VEuPathDB" id="FungiDB:D8B26_005741"/>
<dbReference type="AlphaFoldDB" id="E9DAR7"/>
<name>E9DAR7_COCPS</name>
<evidence type="ECO:0000256" key="1">
    <source>
        <dbReference type="SAM" id="MobiDB-lite"/>
    </source>
</evidence>
<protein>
    <submittedName>
        <fullName evidence="2">Uncharacterized protein</fullName>
    </submittedName>
</protein>